<keyword evidence="1" id="KW-1133">Transmembrane helix</keyword>
<reference evidence="2 3" key="1">
    <citation type="submission" date="2015-02" db="EMBL/GenBank/DDBJ databases">
        <title>Single-cell genomics of uncultivated deep-branching MTB reveals a conserved set of magnetosome genes.</title>
        <authorList>
            <person name="Kolinko S."/>
            <person name="Richter M."/>
            <person name="Glockner F.O."/>
            <person name="Brachmann A."/>
            <person name="Schuler D."/>
        </authorList>
    </citation>
    <scope>NUCLEOTIDE SEQUENCE [LARGE SCALE GENOMIC DNA]</scope>
    <source>
        <strain evidence="2">TM-1</strain>
    </source>
</reference>
<organism evidence="2 3">
    <name type="scientific">Candidatus Magnetobacterium bavaricum</name>
    <dbReference type="NCBI Taxonomy" id="29290"/>
    <lineage>
        <taxon>Bacteria</taxon>
        <taxon>Pseudomonadati</taxon>
        <taxon>Nitrospirota</taxon>
        <taxon>Thermodesulfovibrionia</taxon>
        <taxon>Thermodesulfovibrionales</taxon>
        <taxon>Candidatus Magnetobacteriaceae</taxon>
        <taxon>Candidatus Magnetobacterium</taxon>
    </lineage>
</organism>
<keyword evidence="3" id="KW-1185">Reference proteome</keyword>
<evidence type="ECO:0000256" key="1">
    <source>
        <dbReference type="SAM" id="Phobius"/>
    </source>
</evidence>
<dbReference type="Proteomes" id="UP000033423">
    <property type="component" value="Unassembled WGS sequence"/>
</dbReference>
<accession>A0A0F3GUR6</accession>
<name>A0A0F3GUR6_9BACT</name>
<keyword evidence="1" id="KW-0812">Transmembrane</keyword>
<evidence type="ECO:0000313" key="3">
    <source>
        <dbReference type="Proteomes" id="UP000033423"/>
    </source>
</evidence>
<comment type="caution">
    <text evidence="2">The sequence shown here is derived from an EMBL/GenBank/DDBJ whole genome shotgun (WGS) entry which is preliminary data.</text>
</comment>
<gene>
    <name evidence="2" type="ORF">MBAV_002216</name>
</gene>
<sequence length="51" mass="5772">MHEKRPDNKGYDAGRTAPKIHLSTTISPLILATSSLILTMSSLRYPLYILW</sequence>
<proteinExistence type="predicted"/>
<evidence type="ECO:0000313" key="2">
    <source>
        <dbReference type="EMBL" id="KJU85592.1"/>
    </source>
</evidence>
<feature type="transmembrane region" description="Helical" evidence="1">
    <location>
        <begin position="20"/>
        <end position="43"/>
    </location>
</feature>
<keyword evidence="1" id="KW-0472">Membrane</keyword>
<protein>
    <submittedName>
        <fullName evidence="2">Uncharacterized protein</fullName>
    </submittedName>
</protein>
<dbReference type="EMBL" id="LACI01000955">
    <property type="protein sequence ID" value="KJU85592.1"/>
    <property type="molecule type" value="Genomic_DNA"/>
</dbReference>
<dbReference type="AlphaFoldDB" id="A0A0F3GUR6"/>